<name>A0ABY6KSG6_9ARAC</name>
<dbReference type="PANTHER" id="PTHR10352">
    <property type="entry name" value="EUKARYOTIC TRANSLATION INITIATION FACTOR 3 SUBUNIT G"/>
    <property type="match status" value="1"/>
</dbReference>
<feature type="domain" description="RRM" evidence="8">
    <location>
        <begin position="186"/>
        <end position="263"/>
    </location>
</feature>
<dbReference type="HAMAP" id="MF_03006">
    <property type="entry name" value="eIF3g"/>
    <property type="match status" value="1"/>
</dbReference>
<proteinExistence type="inferred from homology"/>
<sequence length="350" mass="39457">MYENTDQLDWADYTDDENLDETVEISGNIKTVTTKSICEETGRTKTIVKTYIIADATESSIARRKWKKYGQSKDDPPGRNPATTLEGEEIFMEFLRDMKEEKVESDLAKLQGKALVQCRRCKGEHWTAQCPYKDSMPTIEKEIPKETKQPEAAASTNKKYVPPSMRDGAGGRKAGDAMPRREDDTYSVKIQNLSEDTTENDLMELCSKFGKVKKAYMPKSKTGEHRGFGFVHFFKMADAEKAVQILNGFGYDNLILNAELAKPRERRSRNYESKPGPAALPHPPYRRPLSFSLNLEDVTTPLIFTDGSKSDSGVGAAIIFPSQEHQPILLRLHPDYTAFQAELLTILWAA</sequence>
<dbReference type="Gene3D" id="3.30.70.330">
    <property type="match status" value="1"/>
</dbReference>
<comment type="function">
    <text evidence="5">RNA-binding component of the eukaryotic translation initiation factor 3 (eIF-3) complex, which is involved in protein synthesis of a specialized repertoire of mRNAs and, together with other initiation factors, stimulates binding of mRNA and methionyl-tRNAi to the 40S ribosome. The eIF-3 complex specifically targets and initiates translation of a subset of mRNAs involved in cell proliferation. This subunit can bind 18S rRNA.</text>
</comment>
<evidence type="ECO:0000256" key="5">
    <source>
        <dbReference type="HAMAP-Rule" id="MF_03006"/>
    </source>
</evidence>
<evidence type="ECO:0000256" key="3">
    <source>
        <dbReference type="ARBA" id="ARBA00022884"/>
    </source>
</evidence>
<comment type="subunit">
    <text evidence="5">Component of the eukaryotic translation initiation factor 3 (eIF-3) complex.</text>
</comment>
<evidence type="ECO:0000256" key="6">
    <source>
        <dbReference type="PROSITE-ProRule" id="PRU00176"/>
    </source>
</evidence>
<dbReference type="PROSITE" id="PS50102">
    <property type="entry name" value="RRM"/>
    <property type="match status" value="1"/>
</dbReference>
<evidence type="ECO:0000256" key="4">
    <source>
        <dbReference type="ARBA" id="ARBA00022917"/>
    </source>
</evidence>
<dbReference type="Proteomes" id="UP001235939">
    <property type="component" value="Chromosome 09"/>
</dbReference>
<keyword evidence="3 6" id="KW-0694">RNA-binding</keyword>
<evidence type="ECO:0000256" key="1">
    <source>
        <dbReference type="ARBA" id="ARBA00022490"/>
    </source>
</evidence>
<reference evidence="9 10" key="1">
    <citation type="submission" date="2022-01" db="EMBL/GenBank/DDBJ databases">
        <title>A chromosomal length assembly of Cordylochernes scorpioides.</title>
        <authorList>
            <person name="Zeh D."/>
            <person name="Zeh J."/>
        </authorList>
    </citation>
    <scope>NUCLEOTIDE SEQUENCE [LARGE SCALE GENOMIC DNA]</scope>
    <source>
        <strain evidence="9">IN4F17</strain>
        <tissue evidence="9">Whole Body</tissue>
    </source>
</reference>
<dbReference type="Pfam" id="PF00076">
    <property type="entry name" value="RRM_1"/>
    <property type="match status" value="1"/>
</dbReference>
<comment type="similarity">
    <text evidence="5">Belongs to the eIF-3 subunit G family.</text>
</comment>
<keyword evidence="1 5" id="KW-0963">Cytoplasm</keyword>
<gene>
    <name evidence="9" type="ORF">LAZ67_9000384</name>
</gene>
<dbReference type="InterPro" id="IPR035979">
    <property type="entry name" value="RBD_domain_sf"/>
</dbReference>
<dbReference type="CDD" id="cd12408">
    <property type="entry name" value="RRM_eIF3G_like"/>
    <property type="match status" value="1"/>
</dbReference>
<dbReference type="InterPro" id="IPR000504">
    <property type="entry name" value="RRM_dom"/>
</dbReference>
<feature type="compositionally biased region" description="Basic and acidic residues" evidence="7">
    <location>
        <begin position="169"/>
        <end position="182"/>
    </location>
</feature>
<dbReference type="InterPro" id="IPR024675">
    <property type="entry name" value="eIF3g_N"/>
</dbReference>
<evidence type="ECO:0000259" key="8">
    <source>
        <dbReference type="PROSITE" id="PS50102"/>
    </source>
</evidence>
<protein>
    <recommendedName>
        <fullName evidence="5">Eukaryotic translation initiation factor 3 subunit G</fullName>
        <shortName evidence="5">eIF3g</shortName>
    </recommendedName>
    <alternativeName>
        <fullName evidence="5">Eukaryotic translation initiation factor 3 RNA-binding subunit</fullName>
        <shortName evidence="5">eIF-3 RNA-binding subunit</shortName>
    </alternativeName>
    <alternativeName>
        <fullName evidence="5">Eukaryotic translation initiation factor 3 subunit 4</fullName>
    </alternativeName>
</protein>
<comment type="subcellular location">
    <subcellularLocation>
        <location evidence="5">Cytoplasm</location>
    </subcellularLocation>
</comment>
<dbReference type="InterPro" id="IPR034240">
    <property type="entry name" value="eIF3G_RRM"/>
</dbReference>
<dbReference type="SUPFAM" id="SSF54928">
    <property type="entry name" value="RNA-binding domain, RBD"/>
    <property type="match status" value="1"/>
</dbReference>
<evidence type="ECO:0000313" key="9">
    <source>
        <dbReference type="EMBL" id="UYV71778.1"/>
    </source>
</evidence>
<dbReference type="CDD" id="cd12933">
    <property type="entry name" value="eIF3G"/>
    <property type="match status" value="1"/>
</dbReference>
<evidence type="ECO:0000313" key="10">
    <source>
        <dbReference type="Proteomes" id="UP001235939"/>
    </source>
</evidence>
<keyword evidence="10" id="KW-1185">Reference proteome</keyword>
<accession>A0ABY6KSG6</accession>
<keyword evidence="2 5" id="KW-0396">Initiation factor</keyword>
<keyword evidence="4 5" id="KW-0648">Protein biosynthesis</keyword>
<evidence type="ECO:0000256" key="2">
    <source>
        <dbReference type="ARBA" id="ARBA00022540"/>
    </source>
</evidence>
<dbReference type="Pfam" id="PF12353">
    <property type="entry name" value="eIF3g"/>
    <property type="match status" value="1"/>
</dbReference>
<dbReference type="EMBL" id="CP092871">
    <property type="protein sequence ID" value="UYV71778.1"/>
    <property type="molecule type" value="Genomic_DNA"/>
</dbReference>
<feature type="region of interest" description="Disordered" evidence="7">
    <location>
        <begin position="144"/>
        <end position="182"/>
    </location>
</feature>
<evidence type="ECO:0000256" key="7">
    <source>
        <dbReference type="SAM" id="MobiDB-lite"/>
    </source>
</evidence>
<dbReference type="InterPro" id="IPR012677">
    <property type="entry name" value="Nucleotide-bd_a/b_plait_sf"/>
</dbReference>
<dbReference type="SMART" id="SM00360">
    <property type="entry name" value="RRM"/>
    <property type="match status" value="1"/>
</dbReference>
<organism evidence="9 10">
    <name type="scientific">Cordylochernes scorpioides</name>
    <dbReference type="NCBI Taxonomy" id="51811"/>
    <lineage>
        <taxon>Eukaryota</taxon>
        <taxon>Metazoa</taxon>
        <taxon>Ecdysozoa</taxon>
        <taxon>Arthropoda</taxon>
        <taxon>Chelicerata</taxon>
        <taxon>Arachnida</taxon>
        <taxon>Pseudoscorpiones</taxon>
        <taxon>Cheliferoidea</taxon>
        <taxon>Chernetidae</taxon>
        <taxon>Cordylochernes</taxon>
    </lineage>
</organism>
<dbReference type="InterPro" id="IPR017334">
    <property type="entry name" value="eIF3_g"/>
</dbReference>